<proteinExistence type="predicted"/>
<protein>
    <submittedName>
        <fullName evidence="2">Uncharacterized protein</fullName>
    </submittedName>
</protein>
<dbReference type="Proteomes" id="UP000281118">
    <property type="component" value="Unassembled WGS sequence"/>
</dbReference>
<evidence type="ECO:0000256" key="1">
    <source>
        <dbReference type="SAM" id="Phobius"/>
    </source>
</evidence>
<dbReference type="EMBL" id="RXFT01000026">
    <property type="protein sequence ID" value="RUR71877.1"/>
    <property type="molecule type" value="Genomic_DNA"/>
</dbReference>
<keyword evidence="1" id="KW-0812">Transmembrane</keyword>
<feature type="transmembrane region" description="Helical" evidence="1">
    <location>
        <begin position="50"/>
        <end position="73"/>
    </location>
</feature>
<keyword evidence="1" id="KW-1133">Transmembrane helix</keyword>
<comment type="caution">
    <text evidence="2">The sequence shown here is derived from an EMBL/GenBank/DDBJ whole genome shotgun (WGS) entry which is preliminary data.</text>
</comment>
<reference evidence="2 3" key="1">
    <citation type="submission" date="2018-12" db="EMBL/GenBank/DDBJ databases">
        <title>The genome sequences of Variovorax guangxiensis DSM 27352.</title>
        <authorList>
            <person name="Gao J."/>
            <person name="Sun J."/>
        </authorList>
    </citation>
    <scope>NUCLEOTIDE SEQUENCE [LARGE SCALE GENOMIC DNA]</scope>
    <source>
        <strain evidence="2 3">DSM 27352</strain>
    </source>
</reference>
<sequence length="78" mass="8442">MNRATLHLDPDFGTSLVKARNALAFVLAVLTAPFRFATAVGRGFFRTVRAAFLGALGLALVGCVAYGLFRVILYPLFH</sequence>
<dbReference type="AlphaFoldDB" id="A0A3S0ZFG4"/>
<organism evidence="2 3">
    <name type="scientific">Variovorax guangxiensis</name>
    <dbReference type="NCBI Taxonomy" id="1775474"/>
    <lineage>
        <taxon>Bacteria</taxon>
        <taxon>Pseudomonadati</taxon>
        <taxon>Pseudomonadota</taxon>
        <taxon>Betaproteobacteria</taxon>
        <taxon>Burkholderiales</taxon>
        <taxon>Comamonadaceae</taxon>
        <taxon>Variovorax</taxon>
    </lineage>
</organism>
<gene>
    <name evidence="2" type="ORF">EJP67_33005</name>
</gene>
<dbReference type="RefSeq" id="WP_126025929.1">
    <property type="nucleotide sequence ID" value="NZ_RXFT01000026.1"/>
</dbReference>
<keyword evidence="1" id="KW-0472">Membrane</keyword>
<name>A0A3S0ZFG4_9BURK</name>
<evidence type="ECO:0000313" key="2">
    <source>
        <dbReference type="EMBL" id="RUR71877.1"/>
    </source>
</evidence>
<feature type="transmembrane region" description="Helical" evidence="1">
    <location>
        <begin position="20"/>
        <end position="38"/>
    </location>
</feature>
<accession>A0A3S0ZFG4</accession>
<evidence type="ECO:0000313" key="3">
    <source>
        <dbReference type="Proteomes" id="UP000281118"/>
    </source>
</evidence>